<dbReference type="Pfam" id="PF00096">
    <property type="entry name" value="zf-C2H2"/>
    <property type="match status" value="1"/>
</dbReference>
<evidence type="ECO:0000256" key="4">
    <source>
        <dbReference type="ARBA" id="ARBA00022833"/>
    </source>
</evidence>
<feature type="binding site" evidence="6">
    <location>
        <position position="5"/>
    </location>
    <ligand>
        <name>Zn(2+)</name>
        <dbReference type="ChEBI" id="CHEBI:29105"/>
    </ligand>
</feature>
<keyword evidence="3 5" id="KW-0863">Zinc-finger</keyword>
<dbReference type="PROSITE" id="PS00028">
    <property type="entry name" value="ZINC_FINGER_C2H2_1"/>
    <property type="match status" value="3"/>
</dbReference>
<feature type="binding site" evidence="6">
    <location>
        <position position="8"/>
    </location>
    <ligand>
        <name>Zn(2+)</name>
        <dbReference type="ChEBI" id="CHEBI:29105"/>
    </ligand>
</feature>
<dbReference type="PANTHER" id="PTHR24408:SF58">
    <property type="entry name" value="TRANSCRIPTION FACTOR (TFIIIA), PUTATIVE (AFU_ORTHOLOGUE AFUA_1G05150)-RELATED"/>
    <property type="match status" value="1"/>
</dbReference>
<evidence type="ECO:0000256" key="3">
    <source>
        <dbReference type="ARBA" id="ARBA00022771"/>
    </source>
</evidence>
<dbReference type="Gene3D" id="3.30.160.60">
    <property type="entry name" value="Classic Zinc Finger"/>
    <property type="match status" value="3"/>
</dbReference>
<dbReference type="Pfam" id="PF07776">
    <property type="entry name" value="zf-AD"/>
    <property type="match status" value="1"/>
</dbReference>
<dbReference type="SMART" id="SM00355">
    <property type="entry name" value="ZnF_C2H2"/>
    <property type="match status" value="4"/>
</dbReference>
<dbReference type="Proteomes" id="UP000504633">
    <property type="component" value="Unplaced"/>
</dbReference>
<dbReference type="RefSeq" id="XP_023178001.2">
    <property type="nucleotide sequence ID" value="XM_023322233.2"/>
</dbReference>
<name>A0A6J1M9L6_DROHY</name>
<accession>A0A6J1M9L6</accession>
<dbReference type="PROSITE" id="PS50157">
    <property type="entry name" value="ZINC_FINGER_C2H2_2"/>
    <property type="match status" value="3"/>
</dbReference>
<dbReference type="AlphaFoldDB" id="A0A6J1M9L6"/>
<evidence type="ECO:0000256" key="7">
    <source>
        <dbReference type="SAM" id="MobiDB-lite"/>
    </source>
</evidence>
<evidence type="ECO:0000256" key="2">
    <source>
        <dbReference type="ARBA" id="ARBA00022737"/>
    </source>
</evidence>
<keyword evidence="1 6" id="KW-0479">Metal-binding</keyword>
<reference evidence="11" key="1">
    <citation type="submission" date="2025-08" db="UniProtKB">
        <authorList>
            <consortium name="RefSeq"/>
        </authorList>
    </citation>
    <scope>IDENTIFICATION</scope>
    <source>
        <strain evidence="11">15085-1641.00</strain>
        <tissue evidence="11">Whole body</tissue>
    </source>
</reference>
<keyword evidence="10" id="KW-1185">Reference proteome</keyword>
<proteinExistence type="predicted"/>
<dbReference type="SMART" id="SM00868">
    <property type="entry name" value="zf-AD"/>
    <property type="match status" value="1"/>
</dbReference>
<dbReference type="KEGG" id="dhe:111604248"/>
<dbReference type="InterPro" id="IPR036236">
    <property type="entry name" value="Znf_C2H2_sf"/>
</dbReference>
<dbReference type="PANTHER" id="PTHR24408">
    <property type="entry name" value="ZINC FINGER PROTEIN"/>
    <property type="match status" value="1"/>
</dbReference>
<evidence type="ECO:0000256" key="1">
    <source>
        <dbReference type="ARBA" id="ARBA00022723"/>
    </source>
</evidence>
<dbReference type="GO" id="GO:0043565">
    <property type="term" value="F:sequence-specific DNA binding"/>
    <property type="evidence" value="ECO:0007669"/>
    <property type="project" value="TreeGrafter"/>
</dbReference>
<keyword evidence="4 6" id="KW-0862">Zinc</keyword>
<feature type="domain" description="C2H2-type" evidence="8">
    <location>
        <begin position="234"/>
        <end position="261"/>
    </location>
</feature>
<dbReference type="PROSITE" id="PS51915">
    <property type="entry name" value="ZAD"/>
    <property type="match status" value="1"/>
</dbReference>
<dbReference type="OMA" id="QSKWEII"/>
<dbReference type="InterPro" id="IPR012934">
    <property type="entry name" value="Znf_AD"/>
</dbReference>
<evidence type="ECO:0000259" key="8">
    <source>
        <dbReference type="PROSITE" id="PS50157"/>
    </source>
</evidence>
<evidence type="ECO:0000256" key="5">
    <source>
        <dbReference type="PROSITE-ProRule" id="PRU00042"/>
    </source>
</evidence>
<feature type="domain" description="C2H2-type" evidence="8">
    <location>
        <begin position="262"/>
        <end position="285"/>
    </location>
</feature>
<feature type="binding site" evidence="6">
    <location>
        <position position="51"/>
    </location>
    <ligand>
        <name>Zn(2+)</name>
        <dbReference type="ChEBI" id="CHEBI:29105"/>
    </ligand>
</feature>
<feature type="binding site" evidence="6">
    <location>
        <position position="54"/>
    </location>
    <ligand>
        <name>Zn(2+)</name>
        <dbReference type="ChEBI" id="CHEBI:29105"/>
    </ligand>
</feature>
<dbReference type="GeneID" id="111604248"/>
<dbReference type="OrthoDB" id="8922241at2759"/>
<dbReference type="SUPFAM" id="SSF57667">
    <property type="entry name" value="beta-beta-alpha zinc fingers"/>
    <property type="match status" value="2"/>
</dbReference>
<evidence type="ECO:0000259" key="9">
    <source>
        <dbReference type="PROSITE" id="PS51915"/>
    </source>
</evidence>
<dbReference type="GO" id="GO:0005634">
    <property type="term" value="C:nucleus"/>
    <property type="evidence" value="ECO:0007669"/>
    <property type="project" value="InterPro"/>
</dbReference>
<sequence>MEDFCRTCGKTVNEESCVNLFSTMGRRLLHCVRNITNCWMENVTGFPIYICEDCQILVKKVNTFRKRCTKIEAFLAKRKSKLSSNNDILPVKSDQVKIADPLRIEAVDVAVDIKLESKTAHHIQTEDCIHNDLREDNEETNECYYGDQPDSDGYADISFDEELRSGESPNSPTAQPETQLKTSVDIDPNTKAKKNTRKYTMRVGKRTMYIKLTNEKQPKRIVDRERQWASARPCICEHCGRQFKDGSNLNVHLLRHTGTKNYECQECNERCYTLHLLRRHQLKHTEGPYACTFCGLQYSTNSSRVRHEREACKKGRAPQSKTELIKRGERTFHCDVCDLWFLRAGNLTQHINSTNHIANARIKSKKSQSKLKKSLNATS</sequence>
<evidence type="ECO:0000313" key="10">
    <source>
        <dbReference type="Proteomes" id="UP000504633"/>
    </source>
</evidence>
<dbReference type="GO" id="GO:0008270">
    <property type="term" value="F:zinc ion binding"/>
    <property type="evidence" value="ECO:0007669"/>
    <property type="project" value="UniProtKB-UniRule"/>
</dbReference>
<evidence type="ECO:0000256" key="6">
    <source>
        <dbReference type="PROSITE-ProRule" id="PRU01263"/>
    </source>
</evidence>
<dbReference type="GO" id="GO:0000981">
    <property type="term" value="F:DNA-binding transcription factor activity, RNA polymerase II-specific"/>
    <property type="evidence" value="ECO:0007669"/>
    <property type="project" value="TreeGrafter"/>
</dbReference>
<feature type="domain" description="ZAD" evidence="9">
    <location>
        <begin position="3"/>
        <end position="78"/>
    </location>
</feature>
<protein>
    <submittedName>
        <fullName evidence="11">Zinc finger and SCAN domain-containing protein 31 isoform X1</fullName>
    </submittedName>
</protein>
<keyword evidence="2" id="KW-0677">Repeat</keyword>
<feature type="compositionally biased region" description="Polar residues" evidence="7">
    <location>
        <begin position="167"/>
        <end position="182"/>
    </location>
</feature>
<dbReference type="Gene3D" id="3.40.1800.20">
    <property type="match status" value="1"/>
</dbReference>
<organism evidence="10 11">
    <name type="scientific">Drosophila hydei</name>
    <name type="common">Fruit fly</name>
    <dbReference type="NCBI Taxonomy" id="7224"/>
    <lineage>
        <taxon>Eukaryota</taxon>
        <taxon>Metazoa</taxon>
        <taxon>Ecdysozoa</taxon>
        <taxon>Arthropoda</taxon>
        <taxon>Hexapoda</taxon>
        <taxon>Insecta</taxon>
        <taxon>Pterygota</taxon>
        <taxon>Neoptera</taxon>
        <taxon>Endopterygota</taxon>
        <taxon>Diptera</taxon>
        <taxon>Brachycera</taxon>
        <taxon>Muscomorpha</taxon>
        <taxon>Ephydroidea</taxon>
        <taxon>Drosophilidae</taxon>
        <taxon>Drosophila</taxon>
    </lineage>
</organism>
<evidence type="ECO:0000313" key="11">
    <source>
        <dbReference type="RefSeq" id="XP_023178001.2"/>
    </source>
</evidence>
<gene>
    <name evidence="11" type="primary">LOC111604248</name>
</gene>
<feature type="domain" description="C2H2-type" evidence="8">
    <location>
        <begin position="289"/>
        <end position="318"/>
    </location>
</feature>
<dbReference type="InterPro" id="IPR013087">
    <property type="entry name" value="Znf_C2H2_type"/>
</dbReference>
<feature type="region of interest" description="Disordered" evidence="7">
    <location>
        <begin position="163"/>
        <end position="194"/>
    </location>
</feature>